<dbReference type="AlphaFoldDB" id="A0A024GYB3"/>
<evidence type="ECO:0000313" key="3">
    <source>
        <dbReference type="EMBL" id="CCQ44612.1"/>
    </source>
</evidence>
<comment type="similarity">
    <text evidence="1">Belongs to the AHA1 family.</text>
</comment>
<feature type="domain" description="Activator of Hsp90 ATPase homologue 1/2-like C-terminal" evidence="2">
    <location>
        <begin position="23"/>
        <end position="159"/>
    </location>
</feature>
<evidence type="ECO:0000256" key="1">
    <source>
        <dbReference type="ARBA" id="ARBA00006817"/>
    </source>
</evidence>
<keyword evidence="4" id="KW-1185">Reference proteome</keyword>
<dbReference type="InterPro" id="IPR013538">
    <property type="entry name" value="ASHA1/2-like_C"/>
</dbReference>
<protein>
    <submittedName>
        <fullName evidence="3">Activator of Hsp90 ATPase homolog 1-like family protein</fullName>
    </submittedName>
</protein>
<dbReference type="Gene3D" id="3.30.530.20">
    <property type="match status" value="1"/>
</dbReference>
<dbReference type="EMBL" id="CAQI01000028">
    <property type="protein sequence ID" value="CCQ44612.1"/>
    <property type="molecule type" value="Genomic_DNA"/>
</dbReference>
<proteinExistence type="inferred from homology"/>
<dbReference type="RefSeq" id="WP_050053665.1">
    <property type="nucleotide sequence ID" value="NZ_CAQI01000028.1"/>
</dbReference>
<dbReference type="InterPro" id="IPR023393">
    <property type="entry name" value="START-like_dom_sf"/>
</dbReference>
<dbReference type="Proteomes" id="UP000035722">
    <property type="component" value="Unassembled WGS sequence"/>
</dbReference>
<dbReference type="Pfam" id="PF08327">
    <property type="entry name" value="AHSA1"/>
    <property type="match status" value="1"/>
</dbReference>
<organism evidence="3 4">
    <name type="scientific">Pseudarthrobacter siccitolerans</name>
    <dbReference type="NCBI Taxonomy" id="861266"/>
    <lineage>
        <taxon>Bacteria</taxon>
        <taxon>Bacillati</taxon>
        <taxon>Actinomycetota</taxon>
        <taxon>Actinomycetes</taxon>
        <taxon>Micrococcales</taxon>
        <taxon>Micrococcaceae</taxon>
        <taxon>Pseudarthrobacter</taxon>
    </lineage>
</organism>
<evidence type="ECO:0000259" key="2">
    <source>
        <dbReference type="Pfam" id="PF08327"/>
    </source>
</evidence>
<name>A0A024GYB3_9MICC</name>
<dbReference type="CDD" id="cd07814">
    <property type="entry name" value="SRPBCC_CalC_Aha1-like"/>
    <property type="match status" value="1"/>
</dbReference>
<dbReference type="SUPFAM" id="SSF55961">
    <property type="entry name" value="Bet v1-like"/>
    <property type="match status" value="1"/>
</dbReference>
<evidence type="ECO:0000313" key="4">
    <source>
        <dbReference type="Proteomes" id="UP000035722"/>
    </source>
</evidence>
<accession>A0A024GYB3</accession>
<gene>
    <name evidence="3" type="primary">sis31</name>
    <name evidence="3" type="ORF">ARTSIC4J27_539</name>
</gene>
<dbReference type="STRING" id="861266.ARTSIC4J27_539"/>
<sequence>MSVISSTKNLEALSFILVAEFDAGVERVWQLWEDPRQLERWWGPPTWPATFEQFDFESGGKAGYYMTGPEGEKAGGWWRFTAIQAPRKLEFDDGFADENGAPVESMGTTHATVTLEDTGGRTRMTIVSTFESEEQMEQMVQMGMEEGMREAVGQIDPILAEHANA</sequence>
<reference evidence="4" key="1">
    <citation type="journal article" date="2014" name="Genome Announc.">
        <title>Genome Sequence of Arthrobacter siccitolerans 4J27, a Xeroprotectant-Producing Desiccation-Tolerant Microorganism.</title>
        <authorList>
            <person name="Manzanera M."/>
            <person name="Santa-Cruz-Calvo L."/>
            <person name="Vilchez J.I."/>
            <person name="Garcia-Fontana C."/>
            <person name="Silva-Castro G.A."/>
            <person name="Calvo C."/>
            <person name="Gonzalez-Lopez J."/>
        </authorList>
    </citation>
    <scope>NUCLEOTIDE SEQUENCE [LARGE SCALE GENOMIC DNA]</scope>
    <source>
        <strain evidence="4">4J27</strain>
    </source>
</reference>
<dbReference type="OrthoDB" id="3365660at2"/>
<comment type="caution">
    <text evidence="3">The sequence shown here is derived from an EMBL/GenBank/DDBJ whole genome shotgun (WGS) entry which is preliminary data.</text>
</comment>